<keyword evidence="2" id="KW-1185">Reference proteome</keyword>
<name>B6YW49_THEON</name>
<dbReference type="PATRIC" id="fig|523850.10.peg.1939"/>
<proteinExistence type="predicted"/>
<dbReference type="AlphaFoldDB" id="B6YW49"/>
<dbReference type="HOGENOM" id="CLU_2056183_0_0_2"/>
<dbReference type="RefSeq" id="WP_012572886.1">
    <property type="nucleotide sequence ID" value="NC_011529.1"/>
</dbReference>
<sequence>MRSSIFLGLALVVALVVGFAVQAELFPANYVYQKSYLCSDKIQAEFIPADTHVTGYIRAENPFSAYVVVSNSGYFESLEKSEVVHSWENVTEVKLDFDVPGENCYLVVKNGNTNQIVEIKFKAER</sequence>
<protein>
    <submittedName>
        <fullName evidence="1">Hypothetical drug exporter</fullName>
    </submittedName>
</protein>
<accession>B6YW49</accession>
<dbReference type="KEGG" id="ton:TON_1924"/>
<evidence type="ECO:0000313" key="1">
    <source>
        <dbReference type="EMBL" id="ACJ17415.1"/>
    </source>
</evidence>
<evidence type="ECO:0000313" key="2">
    <source>
        <dbReference type="Proteomes" id="UP000002727"/>
    </source>
</evidence>
<dbReference type="eggNOG" id="arCOG07134">
    <property type="taxonomic scope" value="Archaea"/>
</dbReference>
<organism evidence="1 2">
    <name type="scientific">Thermococcus onnurineus (strain NA1)</name>
    <dbReference type="NCBI Taxonomy" id="523850"/>
    <lineage>
        <taxon>Archaea</taxon>
        <taxon>Methanobacteriati</taxon>
        <taxon>Methanobacteriota</taxon>
        <taxon>Thermococci</taxon>
        <taxon>Thermococcales</taxon>
        <taxon>Thermococcaceae</taxon>
        <taxon>Thermococcus</taxon>
    </lineage>
</organism>
<dbReference type="EMBL" id="CP000855">
    <property type="protein sequence ID" value="ACJ17415.1"/>
    <property type="molecule type" value="Genomic_DNA"/>
</dbReference>
<dbReference type="Proteomes" id="UP000002727">
    <property type="component" value="Chromosome"/>
</dbReference>
<gene>
    <name evidence="1" type="ordered locus">TON_1924</name>
</gene>
<dbReference type="GeneID" id="7017598"/>
<dbReference type="OrthoDB" id="99802at2157"/>
<reference evidence="1 2" key="1">
    <citation type="journal article" date="2008" name="J. Bacteriol.">
        <title>The complete genome sequence of Thermococcus onnurineus NA1 reveals a mixed heterotrophic and carboxydotrophic metabolism.</title>
        <authorList>
            <person name="Lee H.S."/>
            <person name="Kang S.G."/>
            <person name="Bae S.S."/>
            <person name="Lim J.K."/>
            <person name="Cho Y."/>
            <person name="Kim Y.J."/>
            <person name="Jeon J.H."/>
            <person name="Cha S.S."/>
            <person name="Kwon K.K."/>
            <person name="Kim H.T."/>
            <person name="Park C.J."/>
            <person name="Lee H.W."/>
            <person name="Kim S.I."/>
            <person name="Chun J."/>
            <person name="Colwell R.R."/>
            <person name="Kim S.J."/>
            <person name="Lee J.H."/>
        </authorList>
    </citation>
    <scope>NUCLEOTIDE SEQUENCE [LARGE SCALE GENOMIC DNA]</scope>
    <source>
        <strain evidence="1 2">NA1</strain>
    </source>
</reference>